<evidence type="ECO:0000313" key="2">
    <source>
        <dbReference type="EMBL" id="OGY23972.1"/>
    </source>
</evidence>
<gene>
    <name evidence="2" type="ORF">A2Y57_00670</name>
</gene>
<organism evidence="2 3">
    <name type="scientific">Candidatus Woykebacteria bacterium RBG_13_40_7b</name>
    <dbReference type="NCBI Taxonomy" id="1802594"/>
    <lineage>
        <taxon>Bacteria</taxon>
        <taxon>Candidatus Woykeibacteriota</taxon>
    </lineage>
</organism>
<accession>A0A1G1W8H7</accession>
<evidence type="ECO:0000313" key="3">
    <source>
        <dbReference type="Proteomes" id="UP000177103"/>
    </source>
</evidence>
<evidence type="ECO:0000256" key="1">
    <source>
        <dbReference type="SAM" id="SignalP"/>
    </source>
</evidence>
<reference evidence="2 3" key="1">
    <citation type="journal article" date="2016" name="Nat. Commun.">
        <title>Thousands of microbial genomes shed light on interconnected biogeochemical processes in an aquifer system.</title>
        <authorList>
            <person name="Anantharaman K."/>
            <person name="Brown C.T."/>
            <person name="Hug L.A."/>
            <person name="Sharon I."/>
            <person name="Castelle C.J."/>
            <person name="Probst A.J."/>
            <person name="Thomas B.C."/>
            <person name="Singh A."/>
            <person name="Wilkins M.J."/>
            <person name="Karaoz U."/>
            <person name="Brodie E.L."/>
            <person name="Williams K.H."/>
            <person name="Hubbard S.S."/>
            <person name="Banfield J.F."/>
        </authorList>
    </citation>
    <scope>NUCLEOTIDE SEQUENCE [LARGE SCALE GENOMIC DNA]</scope>
</reference>
<keyword evidence="1" id="KW-0732">Signal</keyword>
<protein>
    <recommendedName>
        <fullName evidence="4">YtkA-like domain-containing protein</fullName>
    </recommendedName>
</protein>
<comment type="caution">
    <text evidence="2">The sequence shown here is derived from an EMBL/GenBank/DDBJ whole genome shotgun (WGS) entry which is preliminary data.</text>
</comment>
<proteinExistence type="predicted"/>
<feature type="chain" id="PRO_5009581153" description="YtkA-like domain-containing protein" evidence="1">
    <location>
        <begin position="17"/>
        <end position="179"/>
    </location>
</feature>
<name>A0A1G1W8H7_9BACT</name>
<dbReference type="AlphaFoldDB" id="A0A1G1W8H7"/>
<sequence length="179" mass="19806">MKFIFLLGLLVGTAFAATELQVSDDPNFSSSTTNFSVGQKVYIRIDTSNPGNDKQILKLLDNLYNEITTYNLSRSGEGPYVYSADFSAPNDTGYYSLEGRIESGGETTVSVKTIKIGSAEGNVKVKTKIENQTNDSNSDQTLGVATEEAKEEEKSETIFDLIAKFFDSIANFFKNLRFW</sequence>
<dbReference type="EMBL" id="MHCQ01000034">
    <property type="protein sequence ID" value="OGY23972.1"/>
    <property type="molecule type" value="Genomic_DNA"/>
</dbReference>
<feature type="signal peptide" evidence="1">
    <location>
        <begin position="1"/>
        <end position="16"/>
    </location>
</feature>
<evidence type="ECO:0008006" key="4">
    <source>
        <dbReference type="Google" id="ProtNLM"/>
    </source>
</evidence>
<dbReference type="Proteomes" id="UP000177103">
    <property type="component" value="Unassembled WGS sequence"/>
</dbReference>